<accession>A0A9P6N506</accession>
<reference evidence="2" key="1">
    <citation type="submission" date="2013-11" db="EMBL/GenBank/DDBJ databases">
        <title>Genome sequence of the fusiform rust pathogen reveals effectors for host alternation and coevolution with pine.</title>
        <authorList>
            <consortium name="DOE Joint Genome Institute"/>
            <person name="Smith K."/>
            <person name="Pendleton A."/>
            <person name="Kubisiak T."/>
            <person name="Anderson C."/>
            <person name="Salamov A."/>
            <person name="Aerts A."/>
            <person name="Riley R."/>
            <person name="Clum A."/>
            <person name="Lindquist E."/>
            <person name="Ence D."/>
            <person name="Campbell M."/>
            <person name="Kronenberg Z."/>
            <person name="Feau N."/>
            <person name="Dhillon B."/>
            <person name="Hamelin R."/>
            <person name="Burleigh J."/>
            <person name="Smith J."/>
            <person name="Yandell M."/>
            <person name="Nelson C."/>
            <person name="Grigoriev I."/>
            <person name="Davis J."/>
        </authorList>
    </citation>
    <scope>NUCLEOTIDE SEQUENCE</scope>
    <source>
        <strain evidence="2">G11</strain>
    </source>
</reference>
<dbReference type="Proteomes" id="UP000886653">
    <property type="component" value="Unassembled WGS sequence"/>
</dbReference>
<evidence type="ECO:0000256" key="1">
    <source>
        <dbReference type="SAM" id="MobiDB-lite"/>
    </source>
</evidence>
<name>A0A9P6N506_9BASI</name>
<keyword evidence="3" id="KW-1185">Reference proteome</keyword>
<organism evidence="2 3">
    <name type="scientific">Cronartium quercuum f. sp. fusiforme G11</name>
    <dbReference type="NCBI Taxonomy" id="708437"/>
    <lineage>
        <taxon>Eukaryota</taxon>
        <taxon>Fungi</taxon>
        <taxon>Dikarya</taxon>
        <taxon>Basidiomycota</taxon>
        <taxon>Pucciniomycotina</taxon>
        <taxon>Pucciniomycetes</taxon>
        <taxon>Pucciniales</taxon>
        <taxon>Coleosporiaceae</taxon>
        <taxon>Cronartium</taxon>
    </lineage>
</organism>
<protein>
    <submittedName>
        <fullName evidence="2">Uncharacterized protein</fullName>
    </submittedName>
</protein>
<evidence type="ECO:0000313" key="3">
    <source>
        <dbReference type="Proteomes" id="UP000886653"/>
    </source>
</evidence>
<gene>
    <name evidence="2" type="ORF">CROQUDRAFT_101971</name>
</gene>
<comment type="caution">
    <text evidence="2">The sequence shown here is derived from an EMBL/GenBank/DDBJ whole genome shotgun (WGS) entry which is preliminary data.</text>
</comment>
<sequence length="93" mass="9900">MYVEDASDGKPTLTTGSTSDTTSEPSSKGSHNKPIGKSVRRIVVTGMDVYHIRNVKCTVSFSGRAVSGNTTDDEDPALRPASETLKRRCAAVV</sequence>
<evidence type="ECO:0000313" key="2">
    <source>
        <dbReference type="EMBL" id="KAG0139200.1"/>
    </source>
</evidence>
<proteinExistence type="predicted"/>
<dbReference type="AlphaFoldDB" id="A0A9P6N506"/>
<feature type="region of interest" description="Disordered" evidence="1">
    <location>
        <begin position="63"/>
        <end position="93"/>
    </location>
</feature>
<dbReference type="EMBL" id="MU167716">
    <property type="protein sequence ID" value="KAG0139200.1"/>
    <property type="molecule type" value="Genomic_DNA"/>
</dbReference>
<feature type="compositionally biased region" description="Low complexity" evidence="1">
    <location>
        <begin position="12"/>
        <end position="27"/>
    </location>
</feature>
<feature type="region of interest" description="Disordered" evidence="1">
    <location>
        <begin position="1"/>
        <end position="39"/>
    </location>
</feature>